<dbReference type="PANTHER" id="PTHR19303">
    <property type="entry name" value="TRANSPOSON"/>
    <property type="match status" value="1"/>
</dbReference>
<dbReference type="Pfam" id="PF03221">
    <property type="entry name" value="HTH_Tnp_Tc5"/>
    <property type="match status" value="1"/>
</dbReference>
<dbReference type="Gene3D" id="1.10.10.60">
    <property type="entry name" value="Homeodomain-like"/>
    <property type="match status" value="1"/>
</dbReference>
<proteinExistence type="predicted"/>
<dbReference type="PANTHER" id="PTHR19303:SF73">
    <property type="entry name" value="PROTEIN PDC2"/>
    <property type="match status" value="1"/>
</dbReference>
<dbReference type="InterPro" id="IPR006600">
    <property type="entry name" value="HTH_CenpB_DNA-bd_dom"/>
</dbReference>
<name>A0ABQ8S316_PERAM</name>
<evidence type="ECO:0000256" key="2">
    <source>
        <dbReference type="ARBA" id="ARBA00023125"/>
    </source>
</evidence>
<evidence type="ECO:0000313" key="4">
    <source>
        <dbReference type="EMBL" id="KAJ4428282.1"/>
    </source>
</evidence>
<protein>
    <recommendedName>
        <fullName evidence="3">HTH CENPB-type domain-containing protein</fullName>
    </recommendedName>
</protein>
<comment type="caution">
    <text evidence="4">The sequence shown here is derived from an EMBL/GenBank/DDBJ whole genome shotgun (WGS) entry which is preliminary data.</text>
</comment>
<comment type="subcellular location">
    <subcellularLocation>
        <location evidence="1">Nucleus</location>
    </subcellularLocation>
</comment>
<sequence>MIQEKALEIAKELNVRNFVASNGWLECFRKRYNIAFRSVSGEGGDIATNVIEDGKNRLPSILAEYELRDIHNVDETGFSSGPSPTKLKADFASWIMWRHAGLFWSRQGVARASSEKEGAGKQNLVLRKELQRGTERGEENYGDDAERTEQGKHLEAYFSRKVRSKGEYQWERKLLIEKRSIFCGPVEKELNKRLVKCLVPCMGQKYGHYDKVKRNDWRLLKCGYGDEWSV</sequence>
<dbReference type="InterPro" id="IPR050863">
    <property type="entry name" value="CenT-Element_Derived"/>
</dbReference>
<dbReference type="PROSITE" id="PS51253">
    <property type="entry name" value="HTH_CENPB"/>
    <property type="match status" value="1"/>
</dbReference>
<reference evidence="4 5" key="1">
    <citation type="journal article" date="2022" name="Allergy">
        <title>Genome assembly and annotation of Periplaneta americana reveal a comprehensive cockroach allergen profile.</title>
        <authorList>
            <person name="Wang L."/>
            <person name="Xiong Q."/>
            <person name="Saelim N."/>
            <person name="Wang L."/>
            <person name="Nong W."/>
            <person name="Wan A.T."/>
            <person name="Shi M."/>
            <person name="Liu X."/>
            <person name="Cao Q."/>
            <person name="Hui J.H.L."/>
            <person name="Sookrung N."/>
            <person name="Leung T.F."/>
            <person name="Tungtrongchitr A."/>
            <person name="Tsui S.K.W."/>
        </authorList>
    </citation>
    <scope>NUCLEOTIDE SEQUENCE [LARGE SCALE GENOMIC DNA]</scope>
    <source>
        <strain evidence="4">PWHHKU_190912</strain>
    </source>
</reference>
<evidence type="ECO:0000313" key="5">
    <source>
        <dbReference type="Proteomes" id="UP001148838"/>
    </source>
</evidence>
<accession>A0ABQ8S316</accession>
<evidence type="ECO:0000256" key="1">
    <source>
        <dbReference type="ARBA" id="ARBA00004123"/>
    </source>
</evidence>
<gene>
    <name evidence="4" type="ORF">ANN_24300</name>
</gene>
<dbReference type="InterPro" id="IPR009057">
    <property type="entry name" value="Homeodomain-like_sf"/>
</dbReference>
<keyword evidence="5" id="KW-1185">Reference proteome</keyword>
<dbReference type="SUPFAM" id="SSF46689">
    <property type="entry name" value="Homeodomain-like"/>
    <property type="match status" value="1"/>
</dbReference>
<dbReference type="Proteomes" id="UP001148838">
    <property type="component" value="Unassembled WGS sequence"/>
</dbReference>
<evidence type="ECO:0000259" key="3">
    <source>
        <dbReference type="PROSITE" id="PS51253"/>
    </source>
</evidence>
<dbReference type="EMBL" id="JAJSOF020000037">
    <property type="protein sequence ID" value="KAJ4428282.1"/>
    <property type="molecule type" value="Genomic_DNA"/>
</dbReference>
<organism evidence="4 5">
    <name type="scientific">Periplaneta americana</name>
    <name type="common">American cockroach</name>
    <name type="synonym">Blatta americana</name>
    <dbReference type="NCBI Taxonomy" id="6978"/>
    <lineage>
        <taxon>Eukaryota</taxon>
        <taxon>Metazoa</taxon>
        <taxon>Ecdysozoa</taxon>
        <taxon>Arthropoda</taxon>
        <taxon>Hexapoda</taxon>
        <taxon>Insecta</taxon>
        <taxon>Pterygota</taxon>
        <taxon>Neoptera</taxon>
        <taxon>Polyneoptera</taxon>
        <taxon>Dictyoptera</taxon>
        <taxon>Blattodea</taxon>
        <taxon>Blattoidea</taxon>
        <taxon>Blattidae</taxon>
        <taxon>Blattinae</taxon>
        <taxon>Periplaneta</taxon>
    </lineage>
</organism>
<feature type="domain" description="HTH CENPB-type" evidence="3">
    <location>
        <begin position="1"/>
        <end position="38"/>
    </location>
</feature>
<keyword evidence="2" id="KW-0238">DNA-binding</keyword>